<organism evidence="7 8">
    <name type="scientific">Mesorhizobium album</name>
    <dbReference type="NCBI Taxonomy" id="3072314"/>
    <lineage>
        <taxon>Bacteria</taxon>
        <taxon>Pseudomonadati</taxon>
        <taxon>Pseudomonadota</taxon>
        <taxon>Alphaproteobacteria</taxon>
        <taxon>Hyphomicrobiales</taxon>
        <taxon>Phyllobacteriaceae</taxon>
        <taxon>Mesorhizobium</taxon>
    </lineage>
</organism>
<keyword evidence="4 6" id="KW-0472">Membrane</keyword>
<keyword evidence="3 6" id="KW-1133">Transmembrane helix</keyword>
<dbReference type="EMBL" id="JAVIIW010000042">
    <property type="protein sequence ID" value="MDX8482096.1"/>
    <property type="molecule type" value="Genomic_DNA"/>
</dbReference>
<proteinExistence type="predicted"/>
<dbReference type="Proteomes" id="UP001287059">
    <property type="component" value="Unassembled WGS sequence"/>
</dbReference>
<evidence type="ECO:0000256" key="4">
    <source>
        <dbReference type="ARBA" id="ARBA00023136"/>
    </source>
</evidence>
<feature type="region of interest" description="Disordered" evidence="5">
    <location>
        <begin position="110"/>
        <end position="133"/>
    </location>
</feature>
<evidence type="ECO:0000256" key="3">
    <source>
        <dbReference type="ARBA" id="ARBA00022989"/>
    </source>
</evidence>
<name>A0ABU4Y577_9HYPH</name>
<evidence type="ECO:0000256" key="1">
    <source>
        <dbReference type="ARBA" id="ARBA00004141"/>
    </source>
</evidence>
<gene>
    <name evidence="7" type="ORF">RFN28_27075</name>
</gene>
<evidence type="ECO:0000256" key="2">
    <source>
        <dbReference type="ARBA" id="ARBA00022692"/>
    </source>
</evidence>
<evidence type="ECO:0000313" key="8">
    <source>
        <dbReference type="Proteomes" id="UP001287059"/>
    </source>
</evidence>
<accession>A0ABU4Y577</accession>
<feature type="transmembrane region" description="Helical" evidence="6">
    <location>
        <begin position="63"/>
        <end position="84"/>
    </location>
</feature>
<dbReference type="Pfam" id="PF01566">
    <property type="entry name" value="Nramp"/>
    <property type="match status" value="1"/>
</dbReference>
<dbReference type="InterPro" id="IPR001046">
    <property type="entry name" value="NRAMP_fam"/>
</dbReference>
<sequence length="133" mass="14497">MPKARSPQIAGSAAYAVAEMFRWPEGLDRRPREAKAFYATIAAATLGSIALSFTALYPIRALHWSAVINGILVTPLMAMMVMMVRSPRITGRLTAPWWWQPWHSQRLGSSCSSHSGGAAPARHAPLARTGAIR</sequence>
<dbReference type="RefSeq" id="WP_320290234.1">
    <property type="nucleotide sequence ID" value="NZ_JAVIIW010000042.1"/>
</dbReference>
<evidence type="ECO:0000256" key="5">
    <source>
        <dbReference type="SAM" id="MobiDB-lite"/>
    </source>
</evidence>
<reference evidence="7 8" key="1">
    <citation type="submission" date="2023-08" db="EMBL/GenBank/DDBJ databases">
        <title>Implementing the SeqCode for naming new Mesorhizobium species isolated from Vachellia karroo root nodules.</title>
        <authorList>
            <person name="Van Lill M."/>
        </authorList>
    </citation>
    <scope>NUCLEOTIDE SEQUENCE [LARGE SCALE GENOMIC DNA]</scope>
    <source>
        <strain evidence="7 8">VK24D</strain>
    </source>
</reference>
<protein>
    <submittedName>
        <fullName evidence="7">Divalent metal cation transporter</fullName>
    </submittedName>
</protein>
<keyword evidence="2 6" id="KW-0812">Transmembrane</keyword>
<feature type="transmembrane region" description="Helical" evidence="6">
    <location>
        <begin position="36"/>
        <end position="57"/>
    </location>
</feature>
<comment type="caution">
    <text evidence="7">The sequence shown here is derived from an EMBL/GenBank/DDBJ whole genome shotgun (WGS) entry which is preliminary data.</text>
</comment>
<keyword evidence="8" id="KW-1185">Reference proteome</keyword>
<evidence type="ECO:0000256" key="6">
    <source>
        <dbReference type="SAM" id="Phobius"/>
    </source>
</evidence>
<comment type="subcellular location">
    <subcellularLocation>
        <location evidence="1">Membrane</location>
        <topology evidence="1">Multi-pass membrane protein</topology>
    </subcellularLocation>
</comment>
<evidence type="ECO:0000313" key="7">
    <source>
        <dbReference type="EMBL" id="MDX8482096.1"/>
    </source>
</evidence>